<keyword evidence="3" id="KW-0488">Methylation</keyword>
<evidence type="ECO:0000256" key="21">
    <source>
        <dbReference type="ARBA" id="ARBA00023160"/>
    </source>
</evidence>
<dbReference type="SMART" id="SM00116">
    <property type="entry name" value="CBS"/>
    <property type="match status" value="4"/>
</dbReference>
<dbReference type="SMART" id="SM00317">
    <property type="entry name" value="SET"/>
    <property type="match status" value="1"/>
</dbReference>
<feature type="compositionally biased region" description="Pro residues" evidence="31">
    <location>
        <begin position="1371"/>
        <end position="1381"/>
    </location>
</feature>
<keyword evidence="7" id="KW-0808">Transferase</keyword>
<feature type="compositionally biased region" description="Acidic residues" evidence="31">
    <location>
        <begin position="246"/>
        <end position="255"/>
    </location>
</feature>
<dbReference type="OrthoDB" id="308383at2759"/>
<evidence type="ECO:0000256" key="14">
    <source>
        <dbReference type="ARBA" id="ARBA00022840"/>
    </source>
</evidence>
<feature type="compositionally biased region" description="Low complexity" evidence="31">
    <location>
        <begin position="229"/>
        <end position="245"/>
    </location>
</feature>
<feature type="domain" description="CBS" evidence="34">
    <location>
        <begin position="4587"/>
        <end position="4649"/>
    </location>
</feature>
<dbReference type="CDD" id="cd15698">
    <property type="entry name" value="ePHD2_KMT2D"/>
    <property type="match status" value="1"/>
</dbReference>
<keyword evidence="13" id="KW-0862">Zinc</keyword>
<keyword evidence="22" id="KW-0804">Transcription</keyword>
<feature type="region of interest" description="Disordered" evidence="31">
    <location>
        <begin position="2858"/>
        <end position="2928"/>
    </location>
</feature>
<evidence type="ECO:0000256" key="8">
    <source>
        <dbReference type="ARBA" id="ARBA00022691"/>
    </source>
</evidence>
<evidence type="ECO:0000256" key="13">
    <source>
        <dbReference type="ARBA" id="ARBA00022833"/>
    </source>
</evidence>
<evidence type="ECO:0000256" key="19">
    <source>
        <dbReference type="ARBA" id="ARBA00023098"/>
    </source>
</evidence>
<dbReference type="InterPro" id="IPR011011">
    <property type="entry name" value="Znf_FYVE_PHD"/>
</dbReference>
<evidence type="ECO:0000256" key="20">
    <source>
        <dbReference type="ARBA" id="ARBA00023122"/>
    </source>
</evidence>
<dbReference type="PROSITE" id="PS51543">
    <property type="entry name" value="FYRC"/>
    <property type="match status" value="1"/>
</dbReference>
<feature type="region of interest" description="Disordered" evidence="31">
    <location>
        <begin position="865"/>
        <end position="980"/>
    </location>
</feature>
<feature type="compositionally biased region" description="Pro residues" evidence="31">
    <location>
        <begin position="93"/>
        <end position="105"/>
    </location>
</feature>
<dbReference type="FunFam" id="3.30.40.10:FF:000070">
    <property type="entry name" value="Histone-lysine N-methyltransferase"/>
    <property type="match status" value="1"/>
</dbReference>
<dbReference type="EC" id="2.1.1.364" evidence="25"/>
<dbReference type="InterPro" id="IPR047000">
    <property type="entry name" value="KMT2D_PHD3"/>
</dbReference>
<keyword evidence="10" id="KW-0677">Repeat</keyword>
<dbReference type="PROSITE" id="PS51371">
    <property type="entry name" value="CBS"/>
    <property type="match status" value="4"/>
</dbReference>
<evidence type="ECO:0000256" key="10">
    <source>
        <dbReference type="ARBA" id="ARBA00022737"/>
    </source>
</evidence>
<keyword evidence="15" id="KW-0156">Chromatin regulator</keyword>
<feature type="domain" description="CBS" evidence="34">
    <location>
        <begin position="4660"/>
        <end position="4722"/>
    </location>
</feature>
<dbReference type="PANTHER" id="PTHR45888">
    <property type="entry name" value="HL01030P-RELATED"/>
    <property type="match status" value="1"/>
</dbReference>
<evidence type="ECO:0000256" key="30">
    <source>
        <dbReference type="SAM" id="Coils"/>
    </source>
</evidence>
<evidence type="ECO:0000256" key="7">
    <source>
        <dbReference type="ARBA" id="ARBA00022679"/>
    </source>
</evidence>
<evidence type="ECO:0000256" key="27">
    <source>
        <dbReference type="ARBA" id="ARBA00049353"/>
    </source>
</evidence>
<dbReference type="InterPro" id="IPR034732">
    <property type="entry name" value="EPHD"/>
</dbReference>
<keyword evidence="17" id="KW-0805">Transcription regulation</keyword>
<keyword evidence="8" id="KW-0949">S-adenosyl-L-methionine</keyword>
<evidence type="ECO:0000256" key="11">
    <source>
        <dbReference type="ARBA" id="ARBA00022741"/>
    </source>
</evidence>
<evidence type="ECO:0000256" key="28">
    <source>
        <dbReference type="PROSITE-ProRule" id="PRU00146"/>
    </source>
</evidence>
<evidence type="ECO:0000256" key="6">
    <source>
        <dbReference type="ARBA" id="ARBA00022603"/>
    </source>
</evidence>
<dbReference type="SMART" id="SM00249">
    <property type="entry name" value="PHD"/>
    <property type="match status" value="4"/>
</dbReference>
<evidence type="ECO:0000256" key="2">
    <source>
        <dbReference type="ARBA" id="ARBA00006750"/>
    </source>
</evidence>
<comment type="similarity">
    <text evidence="2">Belongs to the 5'-AMP-activated protein kinase gamma subunit family.</text>
</comment>
<feature type="compositionally biased region" description="Low complexity" evidence="31">
    <location>
        <begin position="419"/>
        <end position="428"/>
    </location>
</feature>
<feature type="compositionally biased region" description="Polar residues" evidence="31">
    <location>
        <begin position="1570"/>
        <end position="1587"/>
    </location>
</feature>
<evidence type="ECO:0000256" key="25">
    <source>
        <dbReference type="ARBA" id="ARBA00023620"/>
    </source>
</evidence>
<dbReference type="GO" id="GO:0044666">
    <property type="term" value="C:MLL3/4 complex"/>
    <property type="evidence" value="ECO:0007669"/>
    <property type="project" value="TreeGrafter"/>
</dbReference>
<dbReference type="InterPro" id="IPR003888">
    <property type="entry name" value="FYrich_N"/>
</dbReference>
<evidence type="ECO:0000259" key="35">
    <source>
        <dbReference type="PROSITE" id="PS51805"/>
    </source>
</evidence>
<evidence type="ECO:0000313" key="37">
    <source>
        <dbReference type="Proteomes" id="UP000269221"/>
    </source>
</evidence>
<feature type="region of interest" description="Disordered" evidence="31">
    <location>
        <begin position="1914"/>
        <end position="1937"/>
    </location>
</feature>
<keyword evidence="4" id="KW-0444">Lipid biosynthesis</keyword>
<accession>A0A3M0IUT0</accession>
<feature type="compositionally biased region" description="Basic and acidic residues" evidence="31">
    <location>
        <begin position="3904"/>
        <end position="3914"/>
    </location>
</feature>
<feature type="region of interest" description="Disordered" evidence="31">
    <location>
        <begin position="1699"/>
        <end position="1721"/>
    </location>
</feature>
<keyword evidence="24" id="KW-0539">Nucleus</keyword>
<feature type="compositionally biased region" description="Low complexity" evidence="31">
    <location>
        <begin position="1423"/>
        <end position="1445"/>
    </location>
</feature>
<dbReference type="CDD" id="cd04641">
    <property type="entry name" value="CBS_euAMPK_gamma-like_repeat2"/>
    <property type="match status" value="1"/>
</dbReference>
<sequence length="4790" mass="511199">MDAPVPPPELEPVGGDEETQPLVEPSEAAPDPKEAAPDPKEAPPGNAESPPGELASVEVPPSEEPPEDLPSEELPLDRPPSDTQPSDIVVQPPEEPLPLVLPPEEPPPEELPLETPPLAELPPDRPEELPPDESPHNELPLDVPALAEPPLRNQRLKSHPPPPPEELPPEELPPSEPPPEELPPEEPPPEALPPEKLSPEEPPLVELPPEEPAPSELPPEEDLKPPGLLPAVAVAEEAPALAPEVLPEEEMELEPEPSLPPEMTPPPSAPPALRAISPARTPAPSPDTKEDEVLEPPTPALPEPPGSPGTAMDTDPPGSPPPPLGSPAVTLAPTEPPEDEEMEMAGGEGESPASPPRDAPQGSPAPELGPFPGLPEEEEEEEEEAPRLEREGTSGSSPPLSEEDALEEGRAGGDPEVKGSLSGSPLLLEPEELGPETPMEVCTTGEKLLGHGDEGCPEPPALRPRPDILNEISNLSQGDTSSSFPGSEPLLGSPDPEGGGSLSPELGPASADASLQKEDAGSLPLGAETDDSLLFEPAAKGDGDKSRRRSSPGRSRVKQLADVESSPSKEEDEDDDDTMQNTVVLFSNTDKFVLMQDMCVVCGSFGRGAEGHLLACSQCSQCYHPYCVNSKITKVMLLKGWRCVECIVCEVCGKASDPSRLLLCDDCDISYHTYCLDPPLQTVPKGGWKCKWCVCCVQCGAASPGFHCEWQNNYTHCAPCASLVVCPFCREKYVEDDLLIQCRHCDRWLHAACDSLFTEEEVEQAADEGFDCSACQPYVVKPEPQYFRFEGVWLTETGMAVLRNLTLSPLHKRRQRKGRPGTLNGEGGLEGADPLGPEDKKDGDLDADELLKAEVGVEHMECEIKLEAPASPDRDVGADGDSGKGLEDPEECKKRKRKPYRPGIGGFMVRQRKSHTRLKKVSAVLPEVGREGQSTEGHPEDGTPGDVPAEAGQDPGSGEGDEKKKRRGRKKSKLEDMFPPYLQEAFFGKALMDLSRKALLAAGGVGDGAARPSLGQGAPRSKGDPNLAGALHGGTPDRRETPTHPRGDDSTDGSAAAPDDDGKDDAKAEDLGADEPKDSPDRGDSEKPATPGEGALSSDLDKIPTEELPKMESKDVQQLFKDVLGSAERGEQPLNCVAAGMEAGQDPSRAQRPFLQGDLQLSGQGSVSLGSLSGSVSLDSYSGVCQSPFLDNRERSGFFSPDHCEPESPWASSSAATTPSTPTTPTTEGEGDGLSYNQRSLQRWEKDEELGELSTISPVLYANMNFPNLKQDYPDWSSRCKQIMKLWRKVPATDKAPYLKKGLEVKKEDGGSLGVCSPGYASAMGYGDSPGGPHLSAAELKAADVFKAPMTPRVSQVEPQSPGLGHRPPDPHPLAPSPPGHPDLYRQSPYLDPYSQPPLTPRLQPPEACCALPPRSLPSEPFSRIPASPQSQSSSQSPLTPRPLSNEAFCQSPVTPRFQSPDPYSQPPSRPQSRDPFTPLHKPPRPQMPEPGFKPAGAAGGGFGGTPAGDPHAKAPAGPQPPFARSPGASVFPGSQPPMRFTFPPAVSEPPKASPSHQPHGINSHYGSGKPQSSAYASSPSFHQASSPLGPGTAAPDSYSLSPLRPPSVLPPQPPAPPQQQDPSGAFLPRAALGLTADKRDEVAAGLSAPPNRDLAELPGGQDGALGTMSQSELEKQRQRQRLRELLIRQQIQRNSLRQEKESAAAAASSSPAAWAPEAGGQSFELSRGMAPYQPAQDKALLGTLATAAGAGKLPGSVMVQAAFAQDERLSRPPPAATPAMLDISGRWVPPDRAMGSARVAGSRQISPWERANPQLVGIALEGGDGCGFWGARCDTKGTGLNASGLYRVGANVTTVSSRAAVGPPQAFYPRGVFPSPSPQQQQQQHLWQQQQQQQQAAVAALQLPVTSRFAPPAAGTPMGSLGTRLPTPAEAVPPSPAALGAPFIELRHNVQKGPGGVVGSPFAPQAPRPRFFLPGEEGAPQALCTPVMPMQPLPSQKVPAPLPPASPQGAEMGNGHQQPHAKAAPPLPAPALELQQHIPPRPLSSGAALRPEGPKDAAEPAPAPGKSHLSLEGARLPCEVPVEPDLDDDFGSHKDLEDDDDLANLSLDPDVAKGDDDLDNLDSLETADPHLDDLLNGDEFDLLAYTDPELDTGDKKDIFNEHLRLVESANEKAEREAQLKTEPPAPALKLPEPGDGKDVTPSAEDQEVPKEGLVSGMGLGLSACPTGTVLAPDPAFKAQGTEAKASSLPTDVKPKLEDGCLKTSPCQFTTAGPERLPVPVKSEAMQGTDKISASLGLSVKPGQTLLSSSTGPARLSLTQFSNSGHTGVPVLEKDPYTGPGRGLAAAQLGGQSNPLLEKFELDSGALGLGSARHSPADDLDKMESSLVASELPLLIEDLLEHEKKELQKKQQMSAHLPRGTPHLPAPGHPMLHTGTSGQPPEGQPPRLGTPQTPLQLGLVARPPLLPPQPPRLNAPQQGPALAPHMGMGSGQPHVLSSPHGVQVALGQPQQSQQQVLVQKPMAGVQPPTLGLKPPQLVMQQQLANSFFPDTADLDKFAAEDIMDPIAKAKMVALKGIKKVMAQGSIGVAPGMNRQQVSLLAQRLSGGPAVSDMQNHLLAGSGQERSGADPTQARPNPPTFAQGVINEADQRQYEEWLFHTQQLLQMQLKVLEEQIGAHRKSRKALCAKQRTAKKAGREFPEADAEKLKLVTEQQSKIQKQLDQVRKQQKEHTNLMAEYRNKQQQHQHQASAVMALSPSQSPRLMSKLPGQLLSAHGVQQPGGALVGAQGLGQQPGQPGGLRLPQGGVSMAVQQGLSFMGQQPVGNAPGPGSSGSFFGGNPALRGLAADSRLMQERQLQRMQLAQKTAAAEHAGTAAGAVSGTVGPQQQQQQQQNSAAAQPGLLGLGQGQPSIQHFPQHGAGGQAPSVLHLSQGMQPAPAVLAAKDQPAGVDGSALHAEGGESGAQLHGEQQGALEPPAPKHQAELGQGQQLLLSSPQPGVLRAAPGQPGALLAPPLQSTGAVHPELSQQHGDAAGVAEQPLGCGTSPAQAMVPAPRPPEQPGKGVAGTLPGQPQPPRLQSPVQHKVGPAPGTAALPPGLLGQVPGPVMGQIRAQLQGVLAKNPQLRHLTPQQQQQLQALLVQRHQQSLLQQNQALRTPGPFPGQAPDYSLPATRQPPRPMGSLFQPRPGAPAEAQTGSATEPGRVLPGQPPQQPLAELVQAALAARGPQPGLIRLPTPPAPSPLGCAPQHLASPEQSPQEPKKTSPGIPALAPSPAAPTELGLTPTPSGAIPEPAHGPWDPEVPGVDPADPGETHINGAAPEGAPAEGEASQVLVKQEPKEEAAAAAQCEVDGDETAKPEANGDPGDGQANSLLAPGGRSEAGHLLLQKLLRAKNVQLSAQSPGELNGHMENRSTGTEPRPQSLLLGREDPSIARKPAPTKPKRVQKGNERIPASRKKLRKDEGLRPGEALMKQLKQELSLLPLTEPTIMANFSLFAPFGSSPINGKSQLRGAFGSAVLDSVPDYYSQLLTKNNLSNPPTPPSSLPPTPPPSVQQKMVNGVTAPEELGEQPKDAEPAREPHGQKAVEVKSLDLLAALPTPPHNQTEDVRMESDDESDSPDSIVPASSPESVLGEELLRFPLLSEAKPELEERVLSPIIPIIPRASIPVFPDTKPYEVAEPFGAPPGKVGAAGPGTPWDKGKSSEVSVMLTVSAAAAKNLNGVMVAMAELLSMKIPSSYEVLFPDGPVRAAVVEAKKVEADMAGMLGGKEKALAGKVPDSSSEWLKQFDAVLPGYSLKGELDLLTLLRQESPAPEKTLHHCYVNNVSNLDVRQLSVLPQEPSPPLSPSVPSPSSPAEPTRVPDPEASHEAAPAPLSPLPPAPSPAAQEDGGAAAHSPPRFKPRSRPPEDGDEARPRLKKWKGVRWKRLRFLVTIQKGGAKRDGDKEIAEFIDKLGTTLRPEKVPQDLRKCCFCHEEGDGATDGPARLLNLDLDLWVHLNCALWSTEVYETQGGALINVEVALHRGLLTKCSLCQKTGATNSCNRIRCPSVYHFACAIRAKCMFFKDKTMLCPLHKLKGPCEQELSSFTVFRRVYIERDEVKQIASIIQRGERLHMFRVGGLVFHAIGQLLPHQMADFHSVTALYPVGYEATRIYWSLRTNNRRCCYRCTICENNGRPEFVVQVIEQGLEDLVFSDSSPQAVWNRIIEPVAMMRKEADMLRLFPEYLKGEELFGLTVHAVLRIAESLPGVESCQNYLFRYGRHPLMELPLMINPTGCARSEPKILTHYKRPHTLNSTSMSKAYQSTFTGETNTPYSKQFVHSKSSQYRRLKTEWKNNVYLARSRIQGLGLYAAKDIEKHTMVIEYIGTIIRNEVANRREKIYEEQNRGIYMFRINNEHVIDATLTGGPARYINHSCAPNCVAEVVTFDKEDKIIIISSRRIPKGEEDPGPDPEPGPGPGPAAESPAELSPPGLEGFGVPPDAAAPGDAHRGAYTAFMKSHRCYDLIPTSSKLVVFDTSLQVKKAFFALVTNGVRAAPLWDSKKQSFVGMLTITDFINILHRYYKSPMVQIYELEEHKIETWREVYLQDSFKPLVCISPNASLFDAVSSLIRNKIHRLPVIDPDSGNTLYILTHKRILKFLKLFIAEVPKPEFMARTLEELQIGTYSNIAVVGTSTPIYVALGIFVQHRVSALPVVDDSGRVVDIYSKFDVINLAAEKTYNNLDVTVTRALQHRSHYFEGVLKCYKHETLETIINRLVEAEVHRLVVVDESDVVKGIISLSDILQALVLPQGP</sequence>
<dbReference type="InterPro" id="IPR003889">
    <property type="entry name" value="FYrich_C"/>
</dbReference>
<feature type="region of interest" description="Disordered" evidence="31">
    <location>
        <begin position="1005"/>
        <end position="1114"/>
    </location>
</feature>
<dbReference type="InterPro" id="IPR013083">
    <property type="entry name" value="Znf_RING/FYVE/PHD"/>
</dbReference>
<dbReference type="SUPFAM" id="SSF57903">
    <property type="entry name" value="FYVE/PHD zinc finger"/>
    <property type="match status" value="3"/>
</dbReference>
<feature type="compositionally biased region" description="Basic residues" evidence="31">
    <location>
        <begin position="910"/>
        <end position="920"/>
    </location>
</feature>
<protein>
    <recommendedName>
        <fullName evidence="25">[histone H3]-lysine(4) N-methyltransferase</fullName>
        <ecNumber evidence="25">2.1.1.364</ecNumber>
    </recommendedName>
</protein>
<dbReference type="PROSITE" id="PS50016">
    <property type="entry name" value="ZF_PHD_2"/>
    <property type="match status" value="3"/>
</dbReference>
<dbReference type="FunFam" id="1.10.30.10:FF:000009">
    <property type="entry name" value="Histone-lysine N-methyltransferase"/>
    <property type="match status" value="1"/>
</dbReference>
<dbReference type="SMART" id="SM00542">
    <property type="entry name" value="FYRC"/>
    <property type="match status" value="1"/>
</dbReference>
<comment type="subcellular location">
    <subcellularLocation>
        <location evidence="1">Nucleus</location>
    </subcellularLocation>
</comment>
<evidence type="ECO:0000256" key="26">
    <source>
        <dbReference type="ARBA" id="ARBA00025878"/>
    </source>
</evidence>
<keyword evidence="14" id="KW-0067">ATP-binding</keyword>
<feature type="compositionally biased region" description="Basic and acidic residues" evidence="31">
    <location>
        <begin position="865"/>
        <end position="893"/>
    </location>
</feature>
<dbReference type="Gene3D" id="3.30.160.360">
    <property type="match status" value="1"/>
</dbReference>
<feature type="region of interest" description="Disordered" evidence="31">
    <location>
        <begin position="2170"/>
        <end position="2209"/>
    </location>
</feature>
<feature type="region of interest" description="Disordered" evidence="31">
    <location>
        <begin position="3155"/>
        <end position="3212"/>
    </location>
</feature>
<organism evidence="36 37">
    <name type="scientific">Hirundo rustica rustica</name>
    <dbReference type="NCBI Taxonomy" id="333673"/>
    <lineage>
        <taxon>Eukaryota</taxon>
        <taxon>Metazoa</taxon>
        <taxon>Chordata</taxon>
        <taxon>Craniata</taxon>
        <taxon>Vertebrata</taxon>
        <taxon>Euteleostomi</taxon>
        <taxon>Archelosauria</taxon>
        <taxon>Archosauria</taxon>
        <taxon>Dinosauria</taxon>
        <taxon>Saurischia</taxon>
        <taxon>Theropoda</taxon>
        <taxon>Coelurosauria</taxon>
        <taxon>Aves</taxon>
        <taxon>Neognathae</taxon>
        <taxon>Neoaves</taxon>
        <taxon>Telluraves</taxon>
        <taxon>Australaves</taxon>
        <taxon>Passeriformes</taxon>
        <taxon>Sylvioidea</taxon>
        <taxon>Hirundinidae</taxon>
        <taxon>Hirundo</taxon>
    </lineage>
</organism>
<dbReference type="Gene3D" id="1.10.30.10">
    <property type="entry name" value="High mobility group box domain"/>
    <property type="match status" value="1"/>
</dbReference>
<feature type="region of interest" description="Disordered" evidence="31">
    <location>
        <begin position="1869"/>
        <end position="1888"/>
    </location>
</feature>
<feature type="region of interest" description="Disordered" evidence="31">
    <location>
        <begin position="3530"/>
        <end position="3556"/>
    </location>
</feature>
<evidence type="ECO:0000256" key="23">
    <source>
        <dbReference type="ARBA" id="ARBA00023180"/>
    </source>
</evidence>
<feature type="region of interest" description="Disordered" evidence="31">
    <location>
        <begin position="1969"/>
        <end position="2027"/>
    </location>
</feature>
<feature type="domain" description="PHD-type" evidence="32">
    <location>
        <begin position="596"/>
        <end position="649"/>
    </location>
</feature>
<feature type="compositionally biased region" description="Low complexity" evidence="31">
    <location>
        <begin position="2858"/>
        <end position="2902"/>
    </location>
</feature>
<dbReference type="PROSITE" id="PS51805">
    <property type="entry name" value="EPHD"/>
    <property type="match status" value="1"/>
</dbReference>
<dbReference type="GO" id="GO:0003713">
    <property type="term" value="F:transcription coactivator activity"/>
    <property type="evidence" value="ECO:0007669"/>
    <property type="project" value="TreeGrafter"/>
</dbReference>
<dbReference type="Gene3D" id="3.10.580.10">
    <property type="entry name" value="CBS-domain"/>
    <property type="match status" value="2"/>
</dbReference>
<dbReference type="FunFam" id="3.30.40.10:FF:001142">
    <property type="entry name" value="Histone-lysine N-methyltransferase"/>
    <property type="match status" value="1"/>
</dbReference>
<keyword evidence="19" id="KW-0443">Lipid metabolism</keyword>
<keyword evidence="37" id="KW-1185">Reference proteome</keyword>
<evidence type="ECO:0000313" key="36">
    <source>
        <dbReference type="EMBL" id="RMB90563.1"/>
    </source>
</evidence>
<feature type="compositionally biased region" description="Basic and acidic residues" evidence="31">
    <location>
        <begin position="1064"/>
        <end position="1087"/>
    </location>
</feature>
<dbReference type="GO" id="GO:0005829">
    <property type="term" value="C:cytosol"/>
    <property type="evidence" value="ECO:0007669"/>
    <property type="project" value="UniProtKB-ARBA"/>
</dbReference>
<feature type="compositionally biased region" description="Pro residues" evidence="31">
    <location>
        <begin position="1395"/>
        <end position="1404"/>
    </location>
</feature>
<evidence type="ECO:0000256" key="15">
    <source>
        <dbReference type="ARBA" id="ARBA00022853"/>
    </source>
</evidence>
<dbReference type="GO" id="GO:0045944">
    <property type="term" value="P:positive regulation of transcription by RNA polymerase II"/>
    <property type="evidence" value="ECO:0007669"/>
    <property type="project" value="TreeGrafter"/>
</dbReference>
<dbReference type="CDD" id="cd04618">
    <property type="entry name" value="CBS_euAMPK_gamma-like_repeat1"/>
    <property type="match status" value="1"/>
</dbReference>
<comment type="caution">
    <text evidence="36">The sequence shown here is derived from an EMBL/GenBank/DDBJ whole genome shotgun (WGS) entry which is preliminary data.</text>
</comment>
<evidence type="ECO:0000256" key="31">
    <source>
        <dbReference type="SAM" id="MobiDB-lite"/>
    </source>
</evidence>
<feature type="domain" description="PHD-type" evidence="35">
    <location>
        <begin position="3966"/>
        <end position="4074"/>
    </location>
</feature>
<dbReference type="InterPro" id="IPR001965">
    <property type="entry name" value="Znf_PHD"/>
</dbReference>
<feature type="domain" description="CBS" evidence="34">
    <location>
        <begin position="4734"/>
        <end position="4790"/>
    </location>
</feature>
<keyword evidence="9" id="KW-0479">Metal-binding</keyword>
<feature type="compositionally biased region" description="Acidic residues" evidence="31">
    <location>
        <begin position="375"/>
        <end position="384"/>
    </location>
</feature>
<dbReference type="InterPro" id="IPR000644">
    <property type="entry name" value="CBS_dom"/>
</dbReference>
<dbReference type="InterPro" id="IPR041964">
    <property type="entry name" value="KMT2D_ePHD2"/>
</dbReference>
<dbReference type="Pfam" id="PF00628">
    <property type="entry name" value="PHD"/>
    <property type="match status" value="2"/>
</dbReference>
<evidence type="ECO:0000256" key="24">
    <source>
        <dbReference type="ARBA" id="ARBA00023242"/>
    </source>
</evidence>
<proteinExistence type="inferred from homology"/>
<feature type="region of interest" description="Disordered" evidence="31">
    <location>
        <begin position="1"/>
        <end position="579"/>
    </location>
</feature>
<dbReference type="FunFam" id="3.30.40.10:FF:000002">
    <property type="entry name" value="Histone-lysine N-methyltransferase"/>
    <property type="match status" value="1"/>
</dbReference>
<evidence type="ECO:0000259" key="33">
    <source>
        <dbReference type="PROSITE" id="PS50280"/>
    </source>
</evidence>
<keyword evidence="20 29" id="KW-0129">CBS domain</keyword>
<evidence type="ECO:0000259" key="34">
    <source>
        <dbReference type="PROSITE" id="PS51371"/>
    </source>
</evidence>
<evidence type="ECO:0000256" key="12">
    <source>
        <dbReference type="ARBA" id="ARBA00022771"/>
    </source>
</evidence>
<evidence type="ECO:0000256" key="18">
    <source>
        <dbReference type="ARBA" id="ARBA00023054"/>
    </source>
</evidence>
<feature type="region of interest" description="Disordered" evidence="31">
    <location>
        <begin position="3399"/>
        <end position="3467"/>
    </location>
</feature>
<dbReference type="GO" id="GO:0008270">
    <property type="term" value="F:zinc ion binding"/>
    <property type="evidence" value="ECO:0007669"/>
    <property type="project" value="UniProtKB-KW"/>
</dbReference>
<feature type="region of interest" description="Disordered" evidence="31">
    <location>
        <begin position="4436"/>
        <end position="4479"/>
    </location>
</feature>
<evidence type="ECO:0000256" key="29">
    <source>
        <dbReference type="PROSITE-ProRule" id="PRU00703"/>
    </source>
</evidence>
<dbReference type="SMART" id="SM00541">
    <property type="entry name" value="FYRN"/>
    <property type="match status" value="1"/>
</dbReference>
<dbReference type="CDD" id="cd15597">
    <property type="entry name" value="PHD3_KMT2D"/>
    <property type="match status" value="1"/>
</dbReference>
<keyword evidence="21" id="KW-0275">Fatty acid biosynthesis</keyword>
<feature type="compositionally biased region" description="Pro residues" evidence="31">
    <location>
        <begin position="1"/>
        <end position="10"/>
    </location>
</feature>
<evidence type="ECO:0000259" key="32">
    <source>
        <dbReference type="PROSITE" id="PS50016"/>
    </source>
</evidence>
<dbReference type="GO" id="GO:0006633">
    <property type="term" value="P:fatty acid biosynthetic process"/>
    <property type="evidence" value="ECO:0007669"/>
    <property type="project" value="UniProtKB-KW"/>
</dbReference>
<dbReference type="Gene3D" id="2.170.270.10">
    <property type="entry name" value="SET domain"/>
    <property type="match status" value="1"/>
</dbReference>
<reference evidence="36 37" key="1">
    <citation type="submission" date="2018-07" db="EMBL/GenBank/DDBJ databases">
        <title>A high quality draft genome assembly of the barn swallow (H. rustica rustica).</title>
        <authorList>
            <person name="Formenti G."/>
            <person name="Chiara M."/>
            <person name="Poveda L."/>
            <person name="Francoijs K.-J."/>
            <person name="Bonisoli-Alquati A."/>
            <person name="Canova L."/>
            <person name="Gianfranceschi L."/>
            <person name="Horner D.S."/>
            <person name="Saino N."/>
        </authorList>
    </citation>
    <scope>NUCLEOTIDE SEQUENCE [LARGE SCALE GENOMIC DNA]</scope>
    <source>
        <strain evidence="36">Chelidonia</strain>
        <tissue evidence="36">Blood</tissue>
    </source>
</reference>
<dbReference type="PROSITE" id="PS50280">
    <property type="entry name" value="SET"/>
    <property type="match status" value="1"/>
</dbReference>
<dbReference type="Pfam" id="PF05964">
    <property type="entry name" value="FYRN"/>
    <property type="match status" value="1"/>
</dbReference>
<feature type="compositionally biased region" description="Pro residues" evidence="31">
    <location>
        <begin position="296"/>
        <end position="307"/>
    </location>
</feature>
<feature type="compositionally biased region" description="Pro residues" evidence="31">
    <location>
        <begin position="2464"/>
        <end position="2473"/>
    </location>
</feature>
<feature type="compositionally biased region" description="Basic and acidic residues" evidence="31">
    <location>
        <begin position="2170"/>
        <end position="2180"/>
    </location>
</feature>
<dbReference type="InterPro" id="IPR001214">
    <property type="entry name" value="SET_dom"/>
</dbReference>
<dbReference type="FunFam" id="3.30.160.360:FF:000001">
    <property type="entry name" value="Histone-lysine N-methyltransferase"/>
    <property type="match status" value="1"/>
</dbReference>
<dbReference type="CDD" id="cd15513">
    <property type="entry name" value="PHD5_KMT2C_like"/>
    <property type="match status" value="1"/>
</dbReference>
<dbReference type="Pfam" id="PF05965">
    <property type="entry name" value="FYRC"/>
    <property type="match status" value="1"/>
</dbReference>
<feature type="compositionally biased region" description="Low complexity" evidence="31">
    <location>
        <begin position="4458"/>
        <end position="4479"/>
    </location>
</feature>
<feature type="compositionally biased region" description="Pro residues" evidence="31">
    <location>
        <begin position="3538"/>
        <end position="3552"/>
    </location>
</feature>
<feature type="region of interest" description="Disordered" evidence="31">
    <location>
        <begin position="2406"/>
        <end position="2509"/>
    </location>
</feature>
<dbReference type="SUPFAM" id="SSF54631">
    <property type="entry name" value="CBS-domain pair"/>
    <property type="match status" value="2"/>
</dbReference>
<dbReference type="InterPro" id="IPR046342">
    <property type="entry name" value="CBS_dom_sf"/>
</dbReference>
<dbReference type="Pfam" id="PF00571">
    <property type="entry name" value="CBS"/>
    <property type="match status" value="3"/>
</dbReference>
<dbReference type="InterPro" id="IPR019787">
    <property type="entry name" value="Znf_PHD-finger"/>
</dbReference>
<feature type="compositionally biased region" description="Basic and acidic residues" evidence="31">
    <location>
        <begin position="122"/>
        <end position="136"/>
    </location>
</feature>
<feature type="compositionally biased region" description="Low complexity" evidence="31">
    <location>
        <begin position="3318"/>
        <end position="3330"/>
    </location>
</feature>
<keyword evidence="21" id="KW-0276">Fatty acid metabolism</keyword>
<feature type="compositionally biased region" description="Low complexity" evidence="31">
    <location>
        <begin position="1207"/>
        <end position="1228"/>
    </location>
</feature>
<feature type="compositionally biased region" description="Pro residues" evidence="31">
    <location>
        <begin position="1604"/>
        <end position="1620"/>
    </location>
</feature>
<feature type="compositionally biased region" description="Pro residues" evidence="31">
    <location>
        <begin position="3873"/>
        <end position="3882"/>
    </location>
</feature>
<dbReference type="Pfam" id="PF00856">
    <property type="entry name" value="SET"/>
    <property type="match status" value="1"/>
</dbReference>
<dbReference type="Proteomes" id="UP000269221">
    <property type="component" value="Unassembled WGS sequence"/>
</dbReference>
<dbReference type="EMBL" id="QRBI01000248">
    <property type="protein sequence ID" value="RMB90563.1"/>
    <property type="molecule type" value="Genomic_DNA"/>
</dbReference>
<feature type="compositionally biased region" description="Basic and acidic residues" evidence="31">
    <location>
        <begin position="1099"/>
        <end position="1114"/>
    </location>
</feature>
<keyword evidence="12 28" id="KW-0863">Zinc-finger</keyword>
<keyword evidence="11" id="KW-0547">Nucleotide-binding</keyword>
<keyword evidence="5" id="KW-0597">Phosphoprotein</keyword>
<feature type="domain" description="PHD-type" evidence="32">
    <location>
        <begin position="723"/>
        <end position="778"/>
    </location>
</feature>
<feature type="compositionally biased region" description="Low complexity" evidence="31">
    <location>
        <begin position="2017"/>
        <end position="2027"/>
    </location>
</feature>
<gene>
    <name evidence="36" type="ORF">DUI87_33025</name>
</gene>
<dbReference type="FunFam" id="2.170.270.10:FF:000075">
    <property type="entry name" value="Histone-lysine N-methyltransferase 2D"/>
    <property type="match status" value="1"/>
</dbReference>
<evidence type="ECO:0000256" key="9">
    <source>
        <dbReference type="ARBA" id="ARBA00022723"/>
    </source>
</evidence>
<feature type="region of interest" description="Disordered" evidence="31">
    <location>
        <begin position="2620"/>
        <end position="2641"/>
    </location>
</feature>
<feature type="region of interest" description="Disordered" evidence="31">
    <location>
        <begin position="3836"/>
        <end position="3916"/>
    </location>
</feature>
<dbReference type="STRING" id="333673.A0A3M0IUT0"/>
<evidence type="ECO:0000256" key="3">
    <source>
        <dbReference type="ARBA" id="ARBA00022481"/>
    </source>
</evidence>
<dbReference type="GO" id="GO:0140945">
    <property type="term" value="F:histone H3K4 monomethyltransferase activity"/>
    <property type="evidence" value="ECO:0007669"/>
    <property type="project" value="UniProtKB-EC"/>
</dbReference>
<dbReference type="SUPFAM" id="SSF82199">
    <property type="entry name" value="SET domain"/>
    <property type="match status" value="1"/>
</dbReference>
<dbReference type="FunFam" id="3.30.40.10:FF:000049">
    <property type="entry name" value="Histone-lysine N-methyltransferase"/>
    <property type="match status" value="1"/>
</dbReference>
<feature type="region of interest" description="Disordered" evidence="31">
    <location>
        <begin position="3596"/>
        <end position="3629"/>
    </location>
</feature>
<feature type="region of interest" description="Disordered" evidence="31">
    <location>
        <begin position="1353"/>
        <end position="1679"/>
    </location>
</feature>
<keyword evidence="16" id="KW-0007">Acetylation</keyword>
<feature type="region of interest" description="Disordered" evidence="31">
    <location>
        <begin position="3229"/>
        <end position="3380"/>
    </location>
</feature>
<feature type="compositionally biased region" description="Basic residues" evidence="31">
    <location>
        <begin position="546"/>
        <end position="557"/>
    </location>
</feature>
<evidence type="ECO:0000256" key="5">
    <source>
        <dbReference type="ARBA" id="ARBA00022553"/>
    </source>
</evidence>
<dbReference type="FunFam" id="3.10.580.10:FF:000003">
    <property type="entry name" value="Protein kinase AMP-activated non-catalytic subunit gamma 1"/>
    <property type="match status" value="1"/>
</dbReference>
<keyword evidence="23" id="KW-0325">Glycoprotein</keyword>
<feature type="compositionally biased region" description="Acidic residues" evidence="31">
    <location>
        <begin position="178"/>
        <end position="188"/>
    </location>
</feature>
<feature type="coiled-coil region" evidence="30">
    <location>
        <begin position="2707"/>
        <end position="2744"/>
    </location>
</feature>
<feature type="compositionally biased region" description="Basic and acidic residues" evidence="31">
    <location>
        <begin position="1035"/>
        <end position="1049"/>
    </location>
</feature>
<feature type="region of interest" description="Disordered" evidence="31">
    <location>
        <begin position="1198"/>
        <end position="1234"/>
    </location>
</feature>
<dbReference type="InterPro" id="IPR036910">
    <property type="entry name" value="HMG_box_dom_sf"/>
</dbReference>
<feature type="compositionally biased region" description="Pro residues" evidence="31">
    <location>
        <begin position="200"/>
        <end position="217"/>
    </location>
</feature>
<feature type="domain" description="CBS" evidence="34">
    <location>
        <begin position="4505"/>
        <end position="4565"/>
    </location>
</feature>
<feature type="compositionally biased region" description="Gly residues" evidence="31">
    <location>
        <begin position="1498"/>
        <end position="1507"/>
    </location>
</feature>
<feature type="compositionally biased region" description="Polar residues" evidence="31">
    <location>
        <begin position="471"/>
        <end position="485"/>
    </location>
</feature>
<feature type="compositionally biased region" description="Pro residues" evidence="31">
    <location>
        <begin position="257"/>
        <end position="270"/>
    </location>
</feature>
<feature type="compositionally biased region" description="Low complexity" evidence="31">
    <location>
        <begin position="2985"/>
        <end position="3017"/>
    </location>
</feature>
<dbReference type="GO" id="GO:0032259">
    <property type="term" value="P:methylation"/>
    <property type="evidence" value="ECO:0007669"/>
    <property type="project" value="UniProtKB-KW"/>
</dbReference>
<evidence type="ECO:0000256" key="22">
    <source>
        <dbReference type="ARBA" id="ARBA00023163"/>
    </source>
</evidence>
<keyword evidence="18 30" id="KW-0175">Coiled coil</keyword>
<feature type="compositionally biased region" description="Pro residues" evidence="31">
    <location>
        <begin position="159"/>
        <end position="177"/>
    </location>
</feature>
<dbReference type="PANTHER" id="PTHR45888:SF2">
    <property type="entry name" value="HISTONE-LYSINE N-METHYLTRANSFERASE 2D"/>
    <property type="match status" value="1"/>
</dbReference>
<evidence type="ECO:0000256" key="17">
    <source>
        <dbReference type="ARBA" id="ARBA00023015"/>
    </source>
</evidence>
<feature type="compositionally biased region" description="Low complexity" evidence="31">
    <location>
        <begin position="1704"/>
        <end position="1719"/>
    </location>
</feature>
<feature type="region of interest" description="Disordered" evidence="31">
    <location>
        <begin position="2320"/>
        <end position="2343"/>
    </location>
</feature>
<feature type="compositionally biased region" description="Basic and acidic residues" evidence="31">
    <location>
        <begin position="30"/>
        <end position="41"/>
    </location>
</feature>
<feature type="domain" description="PHD-type" evidence="32">
    <location>
        <begin position="646"/>
        <end position="696"/>
    </location>
</feature>
<evidence type="ECO:0000256" key="1">
    <source>
        <dbReference type="ARBA" id="ARBA00004123"/>
    </source>
</evidence>
<feature type="compositionally biased region" description="Pro residues" evidence="31">
    <location>
        <begin position="3839"/>
        <end position="3854"/>
    </location>
</feature>
<evidence type="ECO:0000256" key="16">
    <source>
        <dbReference type="ARBA" id="ARBA00022990"/>
    </source>
</evidence>
<comment type="catalytic activity">
    <reaction evidence="27">
        <text>L-lysyl(4)-[histone H3] + S-adenosyl-L-methionine = N(6)-methyl-L-lysyl(4)-[histone H3] + S-adenosyl-L-homocysteine + H(+)</text>
        <dbReference type="Rhea" id="RHEA:60264"/>
        <dbReference type="Rhea" id="RHEA-COMP:15543"/>
        <dbReference type="Rhea" id="RHEA-COMP:15547"/>
        <dbReference type="ChEBI" id="CHEBI:15378"/>
        <dbReference type="ChEBI" id="CHEBI:29969"/>
        <dbReference type="ChEBI" id="CHEBI:57856"/>
        <dbReference type="ChEBI" id="CHEBI:59789"/>
        <dbReference type="ChEBI" id="CHEBI:61929"/>
        <dbReference type="EC" id="2.1.1.364"/>
    </reaction>
    <physiologicalReaction direction="left-to-right" evidence="27">
        <dbReference type="Rhea" id="RHEA:60265"/>
    </physiologicalReaction>
</comment>
<feature type="region of interest" description="Disordered" evidence="31">
    <location>
        <begin position="2944"/>
        <end position="3084"/>
    </location>
</feature>
<feature type="compositionally biased region" description="Polar residues" evidence="31">
    <location>
        <begin position="1448"/>
        <end position="1458"/>
    </location>
</feature>
<comment type="subunit">
    <text evidence="26">AMPK is a heterotrimer of an alpha catalytic subunit (PRKAA1 or PRKAA2), a beta (PRKAB1 or PRKAB2) and a gamma non-catalytic subunits (PRKAG1, PRKAG2 or PRKAG3). Interacts with FNIP1 and FNIP2.</text>
</comment>
<dbReference type="FunFam" id="3.10.580.10:FF:000004">
    <property type="entry name" value="Protein kinase AMP-activated non-catalytic subunit gamma 2"/>
    <property type="match status" value="1"/>
</dbReference>
<name>A0A3M0IUT0_HIRRU</name>
<feature type="compositionally biased region" description="Basic and acidic residues" evidence="31">
    <location>
        <begin position="407"/>
        <end position="417"/>
    </location>
</feature>
<feature type="region of interest" description="Disordered" evidence="31">
    <location>
        <begin position="2039"/>
        <end position="2125"/>
    </location>
</feature>
<dbReference type="Gene3D" id="3.30.40.10">
    <property type="entry name" value="Zinc/RING finger domain, C3HC4 (zinc finger)"/>
    <property type="match status" value="4"/>
</dbReference>
<dbReference type="InterPro" id="IPR046341">
    <property type="entry name" value="SET_dom_sf"/>
</dbReference>
<feature type="region of interest" description="Disordered" evidence="31">
    <location>
        <begin position="812"/>
        <end position="844"/>
    </location>
</feature>
<feature type="domain" description="SET" evidence="33">
    <location>
        <begin position="4334"/>
        <end position="4450"/>
    </location>
</feature>
<keyword evidence="6" id="KW-0489">Methyltransferase</keyword>
<dbReference type="PROSITE" id="PS51542">
    <property type="entry name" value="FYRN"/>
    <property type="match status" value="1"/>
</dbReference>
<dbReference type="GO" id="GO:0005524">
    <property type="term" value="F:ATP binding"/>
    <property type="evidence" value="ECO:0007669"/>
    <property type="project" value="UniProtKB-KW"/>
</dbReference>
<evidence type="ECO:0000256" key="4">
    <source>
        <dbReference type="ARBA" id="ARBA00022516"/>
    </source>
</evidence>